<evidence type="ECO:0008006" key="9">
    <source>
        <dbReference type="Google" id="ProtNLM"/>
    </source>
</evidence>
<dbReference type="PANTHER" id="PTHR43791:SF36">
    <property type="entry name" value="TRANSPORTER, PUTATIVE (AFU_ORTHOLOGUE AFUA_6G08340)-RELATED"/>
    <property type="match status" value="1"/>
</dbReference>
<comment type="subcellular location">
    <subcellularLocation>
        <location evidence="1">Membrane</location>
        <topology evidence="1">Multi-pass membrane protein</topology>
    </subcellularLocation>
</comment>
<name>A0A4Q9Q8S9_9APHY</name>
<dbReference type="SUPFAM" id="SSF103473">
    <property type="entry name" value="MFS general substrate transporter"/>
    <property type="match status" value="1"/>
</dbReference>
<keyword evidence="8" id="KW-1185">Reference proteome</keyword>
<evidence type="ECO:0000256" key="4">
    <source>
        <dbReference type="ARBA" id="ARBA00022989"/>
    </source>
</evidence>
<keyword evidence="5" id="KW-0472">Membrane</keyword>
<evidence type="ECO:0000256" key="6">
    <source>
        <dbReference type="SAM" id="MobiDB-lite"/>
    </source>
</evidence>
<accession>A0A4Q9Q8S9</accession>
<dbReference type="InterPro" id="IPR036259">
    <property type="entry name" value="MFS_trans_sf"/>
</dbReference>
<keyword evidence="2" id="KW-0813">Transport</keyword>
<organism evidence="7 8">
    <name type="scientific">Dichomitus squalens</name>
    <dbReference type="NCBI Taxonomy" id="114155"/>
    <lineage>
        <taxon>Eukaryota</taxon>
        <taxon>Fungi</taxon>
        <taxon>Dikarya</taxon>
        <taxon>Basidiomycota</taxon>
        <taxon>Agaricomycotina</taxon>
        <taxon>Agaricomycetes</taxon>
        <taxon>Polyporales</taxon>
        <taxon>Polyporaceae</taxon>
        <taxon>Dichomitus</taxon>
    </lineage>
</organism>
<gene>
    <name evidence="7" type="ORF">BD310DRAFT_588396</name>
</gene>
<evidence type="ECO:0000256" key="3">
    <source>
        <dbReference type="ARBA" id="ARBA00022692"/>
    </source>
</evidence>
<dbReference type="PANTHER" id="PTHR43791">
    <property type="entry name" value="PERMEASE-RELATED"/>
    <property type="match status" value="1"/>
</dbReference>
<reference evidence="7 8" key="1">
    <citation type="submission" date="2019-01" db="EMBL/GenBank/DDBJ databases">
        <title>Draft genome sequences of three monokaryotic isolates of the white-rot basidiomycete fungus Dichomitus squalens.</title>
        <authorList>
            <consortium name="DOE Joint Genome Institute"/>
            <person name="Lopez S.C."/>
            <person name="Andreopoulos B."/>
            <person name="Pangilinan J."/>
            <person name="Lipzen A."/>
            <person name="Riley R."/>
            <person name="Ahrendt S."/>
            <person name="Ng V."/>
            <person name="Barry K."/>
            <person name="Daum C."/>
            <person name="Grigoriev I.V."/>
            <person name="Hilden K.S."/>
            <person name="Makela M.R."/>
            <person name="de Vries R.P."/>
        </authorList>
    </citation>
    <scope>NUCLEOTIDE SEQUENCE [LARGE SCALE GENOMIC DNA]</scope>
    <source>
        <strain evidence="7 8">CBS 464.89</strain>
    </source>
</reference>
<feature type="region of interest" description="Disordered" evidence="6">
    <location>
        <begin position="1"/>
        <end position="22"/>
    </location>
</feature>
<evidence type="ECO:0000256" key="1">
    <source>
        <dbReference type="ARBA" id="ARBA00004141"/>
    </source>
</evidence>
<protein>
    <recommendedName>
        <fullName evidence="9">Major facilitator superfamily (MFS) profile domain-containing protein</fullName>
    </recommendedName>
</protein>
<dbReference type="Proteomes" id="UP000292082">
    <property type="component" value="Unassembled WGS sequence"/>
</dbReference>
<keyword evidence="3" id="KW-0812">Transmembrane</keyword>
<dbReference type="GO" id="GO:0016020">
    <property type="term" value="C:membrane"/>
    <property type="evidence" value="ECO:0007669"/>
    <property type="project" value="UniProtKB-SubCell"/>
</dbReference>
<dbReference type="AlphaFoldDB" id="A0A4Q9Q8S9"/>
<proteinExistence type="predicted"/>
<feature type="compositionally biased region" description="Low complexity" evidence="6">
    <location>
        <begin position="12"/>
        <end position="22"/>
    </location>
</feature>
<evidence type="ECO:0000313" key="7">
    <source>
        <dbReference type="EMBL" id="TBU63610.1"/>
    </source>
</evidence>
<keyword evidence="4" id="KW-1133">Transmembrane helix</keyword>
<sequence length="140" mass="15722">MSPQVVEHVRRPSSSPSTLHSHSFRSMIEGAQSEVGKYDEKEQVNDVVIGVLLVEPDERSPIAKDEEKRLVRKLDRRIMPMLCILYLLSALDRANLGNARLQGLPRDVLHGDPTGALFDWANSAFYFSYVRTLLSPSCPS</sequence>
<dbReference type="EMBL" id="ML145089">
    <property type="protein sequence ID" value="TBU63610.1"/>
    <property type="molecule type" value="Genomic_DNA"/>
</dbReference>
<dbReference type="GO" id="GO:0022857">
    <property type="term" value="F:transmembrane transporter activity"/>
    <property type="evidence" value="ECO:0007669"/>
    <property type="project" value="TreeGrafter"/>
</dbReference>
<evidence type="ECO:0000256" key="5">
    <source>
        <dbReference type="ARBA" id="ARBA00023136"/>
    </source>
</evidence>
<evidence type="ECO:0000313" key="8">
    <source>
        <dbReference type="Proteomes" id="UP000292082"/>
    </source>
</evidence>
<evidence type="ECO:0000256" key="2">
    <source>
        <dbReference type="ARBA" id="ARBA00022448"/>
    </source>
</evidence>